<dbReference type="EMBL" id="JAUJEB010000007">
    <property type="protein sequence ID" value="MDN5215756.1"/>
    <property type="molecule type" value="Genomic_DNA"/>
</dbReference>
<dbReference type="Proteomes" id="UP001172083">
    <property type="component" value="Unassembled WGS sequence"/>
</dbReference>
<keyword evidence="3 5" id="KW-1133">Transmembrane helix</keyword>
<evidence type="ECO:0000256" key="2">
    <source>
        <dbReference type="ARBA" id="ARBA00022692"/>
    </source>
</evidence>
<accession>A0ABT8LFD2</accession>
<evidence type="ECO:0000256" key="1">
    <source>
        <dbReference type="ARBA" id="ARBA00004141"/>
    </source>
</evidence>
<dbReference type="Pfam" id="PF02674">
    <property type="entry name" value="Colicin_V"/>
    <property type="match status" value="1"/>
</dbReference>
<proteinExistence type="predicted"/>
<evidence type="ECO:0000256" key="4">
    <source>
        <dbReference type="ARBA" id="ARBA00023136"/>
    </source>
</evidence>
<evidence type="ECO:0000256" key="3">
    <source>
        <dbReference type="ARBA" id="ARBA00022989"/>
    </source>
</evidence>
<sequence>MNTLDLILLIALLIGAYRGFKKGLFIEVVGILALVLAITGGFRLLHTGIEFLNNHFGNFSHLVPYIAFILIFIAILVLVNLLGRFVKKVLDLTLLGSLDNFAGALLGILKWAIAISIFLWLTHTVGFHIPEETRHASLIYPLIEPLGPKTIELISSFLPFTGNLLDAIKDLIKPSSP</sequence>
<protein>
    <submittedName>
        <fullName evidence="6">CvpA family protein</fullName>
    </submittedName>
</protein>
<comment type="subcellular location">
    <subcellularLocation>
        <location evidence="1">Membrane</location>
        <topology evidence="1">Multi-pass membrane protein</topology>
    </subcellularLocation>
</comment>
<reference evidence="6" key="1">
    <citation type="submission" date="2023-06" db="EMBL/GenBank/DDBJ databases">
        <title>Genomic of Agaribacillus aureum.</title>
        <authorList>
            <person name="Wang G."/>
        </authorList>
    </citation>
    <scope>NUCLEOTIDE SEQUENCE</scope>
    <source>
        <strain evidence="6">BMA12</strain>
    </source>
</reference>
<name>A0ABT8LFD2_9BACT</name>
<dbReference type="InterPro" id="IPR003825">
    <property type="entry name" value="Colicin-V_CvpA"/>
</dbReference>
<organism evidence="6 7">
    <name type="scientific">Agaribacillus aureus</name>
    <dbReference type="NCBI Taxonomy" id="3051825"/>
    <lineage>
        <taxon>Bacteria</taxon>
        <taxon>Pseudomonadati</taxon>
        <taxon>Bacteroidota</taxon>
        <taxon>Cytophagia</taxon>
        <taxon>Cytophagales</taxon>
        <taxon>Splendidivirgaceae</taxon>
        <taxon>Agaribacillus</taxon>
    </lineage>
</organism>
<keyword evidence="2 5" id="KW-0812">Transmembrane</keyword>
<evidence type="ECO:0000313" key="6">
    <source>
        <dbReference type="EMBL" id="MDN5215756.1"/>
    </source>
</evidence>
<comment type="caution">
    <text evidence="6">The sequence shown here is derived from an EMBL/GenBank/DDBJ whole genome shotgun (WGS) entry which is preliminary data.</text>
</comment>
<evidence type="ECO:0000256" key="5">
    <source>
        <dbReference type="SAM" id="Phobius"/>
    </source>
</evidence>
<dbReference type="RefSeq" id="WP_346761094.1">
    <property type="nucleotide sequence ID" value="NZ_JAUJEB010000007.1"/>
</dbReference>
<feature type="transmembrane region" description="Helical" evidence="5">
    <location>
        <begin position="101"/>
        <end position="121"/>
    </location>
</feature>
<gene>
    <name evidence="6" type="ORF">QQ020_27000</name>
</gene>
<keyword evidence="4 5" id="KW-0472">Membrane</keyword>
<evidence type="ECO:0000313" key="7">
    <source>
        <dbReference type="Proteomes" id="UP001172083"/>
    </source>
</evidence>
<feature type="transmembrane region" description="Helical" evidence="5">
    <location>
        <begin position="28"/>
        <end position="46"/>
    </location>
</feature>
<keyword evidence="7" id="KW-1185">Reference proteome</keyword>
<dbReference type="PANTHER" id="PTHR37306:SF1">
    <property type="entry name" value="COLICIN V PRODUCTION PROTEIN"/>
    <property type="match status" value="1"/>
</dbReference>
<dbReference type="PANTHER" id="PTHR37306">
    <property type="entry name" value="COLICIN V PRODUCTION PROTEIN"/>
    <property type="match status" value="1"/>
</dbReference>
<feature type="transmembrane region" description="Helical" evidence="5">
    <location>
        <begin position="58"/>
        <end position="81"/>
    </location>
</feature>